<dbReference type="STRING" id="1108812.AWC16_04605"/>
<dbReference type="GO" id="GO:0004497">
    <property type="term" value="F:monooxygenase activity"/>
    <property type="evidence" value="ECO:0007669"/>
    <property type="project" value="UniProtKB-KW"/>
</dbReference>
<feature type="domain" description="Luciferase-like" evidence="3">
    <location>
        <begin position="18"/>
        <end position="247"/>
    </location>
</feature>
<accession>A0A1X1YQP9</accession>
<dbReference type="Pfam" id="PF00296">
    <property type="entry name" value="Bac_luciferase"/>
    <property type="match status" value="1"/>
</dbReference>
<keyword evidence="5" id="KW-1185">Reference proteome</keyword>
<gene>
    <name evidence="4" type="ORF">AWC16_04605</name>
</gene>
<dbReference type="AlphaFoldDB" id="A0A1X1YQP9"/>
<proteinExistence type="predicted"/>
<evidence type="ECO:0000259" key="3">
    <source>
        <dbReference type="Pfam" id="PF00296"/>
    </source>
</evidence>
<dbReference type="PANTHER" id="PTHR30137:SF8">
    <property type="entry name" value="BLR5498 PROTEIN"/>
    <property type="match status" value="1"/>
</dbReference>
<sequence length="328" mass="36119">MYSMRFDMRAPDFGASTTELYQAAIDMCEWAETRGCLAAVLCEHHGSPDGYLPVPLLLATAIAARTQQLLLTLTVVLPLYDPVRLAEEMALLDIISRGRATYIFGLGYRTEEYEHFGIDKRRRGSIADEKLGLLRSLLAGDEVEFQGRRIRVTPRSSSPEGPVMMWGGGSVAAARRAGRYGLGYLAQGDAPGSQHAYEASCREHGHEPGMTLLPQHDTPTVCFVAPDVDLAWRELGPHLLHDARMYAEWNPDNEVSAGINHAADVDELRATSRTHRIFTADEAIQHIRGGGMLTLAPLCGGVPVETAWKYLRYVEESVMPTLRAVANT</sequence>
<dbReference type="RefSeq" id="WP_085263331.1">
    <property type="nucleotide sequence ID" value="NZ_JACKVG010000007.1"/>
</dbReference>
<evidence type="ECO:0000313" key="5">
    <source>
        <dbReference type="Proteomes" id="UP000193866"/>
    </source>
</evidence>
<keyword evidence="2" id="KW-0503">Monooxygenase</keyword>
<keyword evidence="1" id="KW-0560">Oxidoreductase</keyword>
<name>A0A1X1YQP9_9MYCO</name>
<dbReference type="OrthoDB" id="3209103at2"/>
<dbReference type="EMBL" id="LQPG01000008">
    <property type="protein sequence ID" value="ORW13448.1"/>
    <property type="molecule type" value="Genomic_DNA"/>
</dbReference>
<dbReference type="Gene3D" id="3.20.20.30">
    <property type="entry name" value="Luciferase-like domain"/>
    <property type="match status" value="1"/>
</dbReference>
<dbReference type="InterPro" id="IPR011251">
    <property type="entry name" value="Luciferase-like_dom"/>
</dbReference>
<dbReference type="InterPro" id="IPR036661">
    <property type="entry name" value="Luciferase-like_sf"/>
</dbReference>
<protein>
    <submittedName>
        <fullName evidence="4">Luciferase</fullName>
    </submittedName>
</protein>
<dbReference type="GO" id="GO:0005829">
    <property type="term" value="C:cytosol"/>
    <property type="evidence" value="ECO:0007669"/>
    <property type="project" value="TreeGrafter"/>
</dbReference>
<dbReference type="PANTHER" id="PTHR30137">
    <property type="entry name" value="LUCIFERASE-LIKE MONOOXYGENASE"/>
    <property type="match status" value="1"/>
</dbReference>
<reference evidence="4 5" key="1">
    <citation type="submission" date="2016-01" db="EMBL/GenBank/DDBJ databases">
        <title>The new phylogeny of the genus Mycobacterium.</title>
        <authorList>
            <person name="Tarcisio F."/>
            <person name="Conor M."/>
            <person name="Antonella G."/>
            <person name="Elisabetta G."/>
            <person name="Giulia F.S."/>
            <person name="Sara T."/>
            <person name="Anna F."/>
            <person name="Clotilde B."/>
            <person name="Roberto B."/>
            <person name="Veronica D.S."/>
            <person name="Fabio R."/>
            <person name="Monica P."/>
            <person name="Olivier J."/>
            <person name="Enrico T."/>
            <person name="Nicola S."/>
        </authorList>
    </citation>
    <scope>NUCLEOTIDE SEQUENCE [LARGE SCALE GENOMIC DNA]</scope>
    <source>
        <strain evidence="4 5">DSM 45394</strain>
    </source>
</reference>
<evidence type="ECO:0000256" key="2">
    <source>
        <dbReference type="ARBA" id="ARBA00023033"/>
    </source>
</evidence>
<dbReference type="InterPro" id="IPR050766">
    <property type="entry name" value="Bact_Lucif_Oxidored"/>
</dbReference>
<evidence type="ECO:0000313" key="4">
    <source>
        <dbReference type="EMBL" id="ORW13448.1"/>
    </source>
</evidence>
<evidence type="ECO:0000256" key="1">
    <source>
        <dbReference type="ARBA" id="ARBA00023002"/>
    </source>
</evidence>
<comment type="caution">
    <text evidence="4">The sequence shown here is derived from an EMBL/GenBank/DDBJ whole genome shotgun (WGS) entry which is preliminary data.</text>
</comment>
<dbReference type="Proteomes" id="UP000193866">
    <property type="component" value="Unassembled WGS sequence"/>
</dbReference>
<organism evidence="4 5">
    <name type="scientific">Mycolicibacter longobardus</name>
    <dbReference type="NCBI Taxonomy" id="1108812"/>
    <lineage>
        <taxon>Bacteria</taxon>
        <taxon>Bacillati</taxon>
        <taxon>Actinomycetota</taxon>
        <taxon>Actinomycetes</taxon>
        <taxon>Mycobacteriales</taxon>
        <taxon>Mycobacteriaceae</taxon>
        <taxon>Mycolicibacter</taxon>
    </lineage>
</organism>
<dbReference type="SUPFAM" id="SSF51679">
    <property type="entry name" value="Bacterial luciferase-like"/>
    <property type="match status" value="1"/>
</dbReference>
<dbReference type="GO" id="GO:0016705">
    <property type="term" value="F:oxidoreductase activity, acting on paired donors, with incorporation or reduction of molecular oxygen"/>
    <property type="evidence" value="ECO:0007669"/>
    <property type="project" value="InterPro"/>
</dbReference>